<evidence type="ECO:0000256" key="1">
    <source>
        <dbReference type="SAM" id="Phobius"/>
    </source>
</evidence>
<organism evidence="3 4">
    <name type="scientific">Aphis craccivora</name>
    <name type="common">Cowpea aphid</name>
    <dbReference type="NCBI Taxonomy" id="307492"/>
    <lineage>
        <taxon>Eukaryota</taxon>
        <taxon>Metazoa</taxon>
        <taxon>Ecdysozoa</taxon>
        <taxon>Arthropoda</taxon>
        <taxon>Hexapoda</taxon>
        <taxon>Insecta</taxon>
        <taxon>Pterygota</taxon>
        <taxon>Neoptera</taxon>
        <taxon>Paraneoptera</taxon>
        <taxon>Hemiptera</taxon>
        <taxon>Sternorrhyncha</taxon>
        <taxon>Aphidomorpha</taxon>
        <taxon>Aphidoidea</taxon>
        <taxon>Aphididae</taxon>
        <taxon>Aphidini</taxon>
        <taxon>Aphis</taxon>
        <taxon>Aphis</taxon>
    </lineage>
</organism>
<name>A0A6G0XN18_APHCR</name>
<keyword evidence="2" id="KW-0732">Signal</keyword>
<keyword evidence="1" id="KW-0472">Membrane</keyword>
<keyword evidence="3" id="KW-0645">Protease</keyword>
<keyword evidence="3" id="KW-0378">Hydrolase</keyword>
<keyword evidence="1" id="KW-0812">Transmembrane</keyword>
<dbReference type="EMBL" id="VUJU01007695">
    <property type="protein sequence ID" value="KAF0741784.1"/>
    <property type="molecule type" value="Genomic_DNA"/>
</dbReference>
<dbReference type="GO" id="GO:0004180">
    <property type="term" value="F:carboxypeptidase activity"/>
    <property type="evidence" value="ECO:0007669"/>
    <property type="project" value="UniProtKB-KW"/>
</dbReference>
<feature type="chain" id="PRO_5026153377" evidence="2">
    <location>
        <begin position="28"/>
        <end position="175"/>
    </location>
</feature>
<gene>
    <name evidence="3" type="ORF">FWK35_00020815</name>
</gene>
<feature type="signal peptide" evidence="2">
    <location>
        <begin position="1"/>
        <end position="27"/>
    </location>
</feature>
<evidence type="ECO:0000256" key="2">
    <source>
        <dbReference type="SAM" id="SignalP"/>
    </source>
</evidence>
<comment type="caution">
    <text evidence="3">The sequence shown here is derived from an EMBL/GenBank/DDBJ whole genome shotgun (WGS) entry which is preliminary data.</text>
</comment>
<keyword evidence="3" id="KW-0121">Carboxypeptidase</keyword>
<dbReference type="Proteomes" id="UP000478052">
    <property type="component" value="Unassembled WGS sequence"/>
</dbReference>
<evidence type="ECO:0000313" key="4">
    <source>
        <dbReference type="Proteomes" id="UP000478052"/>
    </source>
</evidence>
<proteinExistence type="predicted"/>
<protein>
    <submittedName>
        <fullName evidence="3">Carboxypeptidase vitellogenic like</fullName>
    </submittedName>
</protein>
<accession>A0A6G0XN18</accession>
<sequence>MPVLRIRFLQIKLLKPIILALILKSMAENNHRSERRWIKATSHCRMLNDCMNNLLENFYASYGITKKRKNHSMTIILTLCIAACIYIVQLLAGQRRRFKKSWYKCMKYLFRFESESSWCIGEVIFSQLKTRLRSESFFVYNDIISLNSNLIPSITTAVCHNVLKRFVKTTVILQL</sequence>
<keyword evidence="1" id="KW-1133">Transmembrane helix</keyword>
<dbReference type="AlphaFoldDB" id="A0A6G0XN18"/>
<reference evidence="3 4" key="1">
    <citation type="submission" date="2019-08" db="EMBL/GenBank/DDBJ databases">
        <title>Whole genome of Aphis craccivora.</title>
        <authorList>
            <person name="Voronova N.V."/>
            <person name="Shulinski R.S."/>
            <person name="Bandarenka Y.V."/>
            <person name="Zhorov D.G."/>
            <person name="Warner D."/>
        </authorList>
    </citation>
    <scope>NUCLEOTIDE SEQUENCE [LARGE SCALE GENOMIC DNA]</scope>
    <source>
        <strain evidence="3">180601</strain>
        <tissue evidence="3">Whole Body</tissue>
    </source>
</reference>
<evidence type="ECO:0000313" key="3">
    <source>
        <dbReference type="EMBL" id="KAF0741784.1"/>
    </source>
</evidence>
<feature type="transmembrane region" description="Helical" evidence="1">
    <location>
        <begin position="72"/>
        <end position="92"/>
    </location>
</feature>
<keyword evidence="4" id="KW-1185">Reference proteome</keyword>